<name>A0ABP0DJQ0_9PEZI</name>
<dbReference type="InterPro" id="IPR008027">
    <property type="entry name" value="QCR9"/>
</dbReference>
<comment type="subunit">
    <text evidence="12">Component of the ubiquinol-cytochrome c oxidoreductase (cytochrome b-c1 complex, complex III, CIII), a multisubunit enzyme composed of 3 respiratory subunits cytochrome b, cytochrome c1 and Rieske protein, 2 core protein subunits, and additional low-molecular weight protein subunits.</text>
</comment>
<evidence type="ECO:0000256" key="11">
    <source>
        <dbReference type="ARBA" id="ARBA00044247"/>
    </source>
</evidence>
<keyword evidence="6 12" id="KW-0999">Mitochondrion inner membrane</keyword>
<comment type="function">
    <text evidence="12">Component of the ubiquinol-cytochrome c oxidoreductase, a multisubunit transmembrane complex that is part of the mitochondrial electron transport chain which drives oxidative phosphorylation. The complex plays an important role in the uptake of multiple carbon sources present in different host niches.</text>
</comment>
<dbReference type="SUPFAM" id="SSF81514">
    <property type="entry name" value="Subunit X (non-heme 7 kDa protein) of cytochrome bc1 complex (Ubiquinol-cytochrome c reductase)"/>
    <property type="match status" value="1"/>
</dbReference>
<keyword evidence="14" id="KW-1185">Reference proteome</keyword>
<dbReference type="EMBL" id="CAWUON010000037">
    <property type="protein sequence ID" value="CAK7268447.1"/>
    <property type="molecule type" value="Genomic_DNA"/>
</dbReference>
<comment type="subcellular location">
    <subcellularLocation>
        <location evidence="1 12">Mitochondrion inner membrane</location>
        <topology evidence="1 12">Single-pass membrane protein</topology>
    </subcellularLocation>
</comment>
<comment type="similarity">
    <text evidence="2 12">Belongs to the UQCR10/QCR9 family.</text>
</comment>
<dbReference type="Pfam" id="PF05365">
    <property type="entry name" value="UCR_UQCRX_QCR9"/>
    <property type="match status" value="1"/>
</dbReference>
<gene>
    <name evidence="13" type="primary">QCR9</name>
    <name evidence="13" type="ORF">SEPCBS119000_003063</name>
</gene>
<keyword evidence="8 12" id="KW-1133">Transmembrane helix</keyword>
<evidence type="ECO:0000256" key="9">
    <source>
        <dbReference type="ARBA" id="ARBA00023128"/>
    </source>
</evidence>
<keyword evidence="5 12" id="KW-0812">Transmembrane</keyword>
<evidence type="ECO:0000256" key="3">
    <source>
        <dbReference type="ARBA" id="ARBA00022448"/>
    </source>
</evidence>
<evidence type="ECO:0000256" key="1">
    <source>
        <dbReference type="ARBA" id="ARBA00004434"/>
    </source>
</evidence>
<keyword evidence="3 12" id="KW-0813">Transport</keyword>
<evidence type="ECO:0000256" key="8">
    <source>
        <dbReference type="ARBA" id="ARBA00022989"/>
    </source>
</evidence>
<dbReference type="InterPro" id="IPR036656">
    <property type="entry name" value="QCR9_sf"/>
</dbReference>
<evidence type="ECO:0000313" key="13">
    <source>
        <dbReference type="EMBL" id="CAK7268447.1"/>
    </source>
</evidence>
<proteinExistence type="inferred from homology"/>
<feature type="transmembrane region" description="Helical" evidence="12">
    <location>
        <begin position="19"/>
        <end position="36"/>
    </location>
</feature>
<sequence>MARHAPALELRIALFRKNYAMLTVVFGAAFGFQMGYDTLMNKIWDNNNRGRQWKDIRSKYLEGGDEEDDE</sequence>
<protein>
    <recommendedName>
        <fullName evidence="11 12">Complex III subunit 9</fullName>
    </recommendedName>
</protein>
<dbReference type="Proteomes" id="UP001642502">
    <property type="component" value="Unassembled WGS sequence"/>
</dbReference>
<evidence type="ECO:0000256" key="4">
    <source>
        <dbReference type="ARBA" id="ARBA00022660"/>
    </source>
</evidence>
<keyword evidence="7 12" id="KW-0249">Electron transport</keyword>
<evidence type="ECO:0000256" key="7">
    <source>
        <dbReference type="ARBA" id="ARBA00022982"/>
    </source>
</evidence>
<evidence type="ECO:0000256" key="10">
    <source>
        <dbReference type="ARBA" id="ARBA00023136"/>
    </source>
</evidence>
<reference evidence="13 14" key="1">
    <citation type="submission" date="2024-01" db="EMBL/GenBank/DDBJ databases">
        <authorList>
            <person name="Allen C."/>
            <person name="Tagirdzhanova G."/>
        </authorList>
    </citation>
    <scope>NUCLEOTIDE SEQUENCE [LARGE SCALE GENOMIC DNA]</scope>
    <source>
        <strain evidence="13 14">CBS 119000</strain>
    </source>
</reference>
<organism evidence="13 14">
    <name type="scientific">Sporothrix epigloea</name>
    <dbReference type="NCBI Taxonomy" id="1892477"/>
    <lineage>
        <taxon>Eukaryota</taxon>
        <taxon>Fungi</taxon>
        <taxon>Dikarya</taxon>
        <taxon>Ascomycota</taxon>
        <taxon>Pezizomycotina</taxon>
        <taxon>Sordariomycetes</taxon>
        <taxon>Sordariomycetidae</taxon>
        <taxon>Ophiostomatales</taxon>
        <taxon>Ophiostomataceae</taxon>
        <taxon>Sporothrix</taxon>
    </lineage>
</organism>
<keyword evidence="10 12" id="KW-0472">Membrane</keyword>
<evidence type="ECO:0000313" key="14">
    <source>
        <dbReference type="Proteomes" id="UP001642502"/>
    </source>
</evidence>
<evidence type="ECO:0000256" key="6">
    <source>
        <dbReference type="ARBA" id="ARBA00022792"/>
    </source>
</evidence>
<dbReference type="PANTHER" id="PTHR12980:SF0">
    <property type="entry name" value="CYTOCHROME B-C1 COMPLEX SUBUNIT 9"/>
    <property type="match status" value="1"/>
</dbReference>
<dbReference type="Gene3D" id="1.20.5.260">
    <property type="entry name" value="Cytochrome b-c1 complex subunit 9"/>
    <property type="match status" value="1"/>
</dbReference>
<evidence type="ECO:0000256" key="5">
    <source>
        <dbReference type="ARBA" id="ARBA00022692"/>
    </source>
</evidence>
<comment type="caution">
    <text evidence="13">The sequence shown here is derived from an EMBL/GenBank/DDBJ whole genome shotgun (WGS) entry which is preliminary data.</text>
</comment>
<keyword evidence="4 12" id="KW-0679">Respiratory chain</keyword>
<evidence type="ECO:0000256" key="2">
    <source>
        <dbReference type="ARBA" id="ARBA00007856"/>
    </source>
</evidence>
<keyword evidence="9 12" id="KW-0496">Mitochondrion</keyword>
<dbReference type="PANTHER" id="PTHR12980">
    <property type="entry name" value="UBIQUINOL-CYTOCHROME C REDUCTASE COMPLEX, SUBUNIT X"/>
    <property type="match status" value="1"/>
</dbReference>
<accession>A0ABP0DJQ0</accession>
<evidence type="ECO:0000256" key="12">
    <source>
        <dbReference type="RuleBase" id="RU368056"/>
    </source>
</evidence>